<keyword evidence="5 7" id="KW-0862">Zinc</keyword>
<dbReference type="GO" id="GO:0008081">
    <property type="term" value="F:phosphoric diester hydrolase activity"/>
    <property type="evidence" value="ECO:0007669"/>
    <property type="project" value="TreeGrafter"/>
</dbReference>
<evidence type="ECO:0000313" key="10">
    <source>
        <dbReference type="Proteomes" id="UP000002366"/>
    </source>
</evidence>
<organism evidence="9 10">
    <name type="scientific">Aminobacterium colombiense (strain DSM 12261 / ALA-1)</name>
    <dbReference type="NCBI Taxonomy" id="572547"/>
    <lineage>
        <taxon>Bacteria</taxon>
        <taxon>Thermotogati</taxon>
        <taxon>Synergistota</taxon>
        <taxon>Synergistia</taxon>
        <taxon>Synergistales</taxon>
        <taxon>Aminobacteriaceae</taxon>
        <taxon>Aminobacterium</taxon>
    </lineage>
</organism>
<evidence type="ECO:0000259" key="8">
    <source>
        <dbReference type="Pfam" id="PF01261"/>
    </source>
</evidence>
<comment type="cofactor">
    <cofactor evidence="7">
        <name>Zn(2+)</name>
        <dbReference type="ChEBI" id="CHEBI:29105"/>
    </cofactor>
    <text evidence="7">Binds 3 Zn(2+) ions.</text>
</comment>
<keyword evidence="4 7" id="KW-0378">Hydrolase</keyword>
<dbReference type="eggNOG" id="COG0648">
    <property type="taxonomic scope" value="Bacteria"/>
</dbReference>
<dbReference type="PANTHER" id="PTHR21445">
    <property type="entry name" value="ENDONUCLEASE IV ENDODEOXYRIBONUCLEASE IV"/>
    <property type="match status" value="1"/>
</dbReference>
<evidence type="ECO:0000256" key="3">
    <source>
        <dbReference type="ARBA" id="ARBA00022763"/>
    </source>
</evidence>
<keyword evidence="2 7" id="KW-0479">Metal-binding</keyword>
<sequence length="280" mass="31196">MPLIGAHISIAGGLEKAIERGEELECEAIQMFSKNQIQWHCAPISMARAERFLYAWRNSSIRKVVVHASYLINLASPDDMRKKSIVALIEEIERCDMLGIDDLVVHPGSSRGRPREEGVEKLIDSLQQVLDKTSNMRVRILLETMAGQGSVLGSSLVEMKSILHNFPKNERVGVCLDTCHLFASGYELRSLEAYERFVASVLDKIGLERIGCWHLNDSVYGRNSHLDKHQHIGEGDLGLLPFSFIVNDQRWNAVPALLETPQGGCGNKGNLAILRKLRGG</sequence>
<dbReference type="InterPro" id="IPR018246">
    <property type="entry name" value="AP_endonuc_F2_Zn_BS"/>
</dbReference>
<dbReference type="CDD" id="cd00019">
    <property type="entry name" value="AP2Ec"/>
    <property type="match status" value="1"/>
</dbReference>
<evidence type="ECO:0000256" key="7">
    <source>
        <dbReference type="HAMAP-Rule" id="MF_00152"/>
    </source>
</evidence>
<proteinExistence type="inferred from homology"/>
<dbReference type="EC" id="3.1.21.2" evidence="7"/>
<dbReference type="GO" id="GO:0003677">
    <property type="term" value="F:DNA binding"/>
    <property type="evidence" value="ECO:0007669"/>
    <property type="project" value="InterPro"/>
</dbReference>
<dbReference type="Gene3D" id="3.20.20.150">
    <property type="entry name" value="Divalent-metal-dependent TIM barrel enzymes"/>
    <property type="match status" value="1"/>
</dbReference>
<feature type="binding site" evidence="7">
    <location>
        <position position="143"/>
    </location>
    <ligand>
        <name>Zn(2+)</name>
        <dbReference type="ChEBI" id="CHEBI:29105"/>
        <label>1</label>
    </ligand>
</feature>
<dbReference type="InterPro" id="IPR013022">
    <property type="entry name" value="Xyl_isomerase-like_TIM-brl"/>
</dbReference>
<accession>D5EE86</accession>
<protein>
    <recommendedName>
        <fullName evidence="7">Probable endonuclease 4</fullName>
        <ecNumber evidence="7">3.1.21.2</ecNumber>
    </recommendedName>
    <alternativeName>
        <fullName evidence="7">Endodeoxyribonuclease IV</fullName>
    </alternativeName>
    <alternativeName>
        <fullName evidence="7">Endonuclease IV</fullName>
    </alternativeName>
</protein>
<dbReference type="Pfam" id="PF01261">
    <property type="entry name" value="AP_endonuc_2"/>
    <property type="match status" value="1"/>
</dbReference>
<keyword evidence="7" id="KW-0540">Nuclease</keyword>
<reference evidence="9 10" key="1">
    <citation type="journal article" date="2010" name="Stand. Genomic Sci.">
        <title>Complete genome sequence of Aminobacterium colombiense type strain (ALA-1).</title>
        <authorList>
            <person name="Chertkov O."/>
            <person name="Sikorski J."/>
            <person name="Brambilla E."/>
            <person name="Lapidus A."/>
            <person name="Copeland A."/>
            <person name="Glavina Del Rio T."/>
            <person name="Nolan M."/>
            <person name="Lucas S."/>
            <person name="Tice H."/>
            <person name="Cheng J.F."/>
            <person name="Han C."/>
            <person name="Detter J.C."/>
            <person name="Bruce D."/>
            <person name="Tapia R."/>
            <person name="Goodwin L."/>
            <person name="Pitluck S."/>
            <person name="Liolios K."/>
            <person name="Ivanova N."/>
            <person name="Mavromatis K."/>
            <person name="Ovchinnikova G."/>
            <person name="Pati A."/>
            <person name="Chen A."/>
            <person name="Palaniappan K."/>
            <person name="Land M."/>
            <person name="Hauser L."/>
            <person name="Chang Y.J."/>
            <person name="Jeffries C.D."/>
            <person name="Spring S."/>
            <person name="Rohde M."/>
            <person name="Goker M."/>
            <person name="Bristow J."/>
            <person name="Eisen J.A."/>
            <person name="Markowitz V."/>
            <person name="Hugenholtz P."/>
            <person name="Kyrpides N.C."/>
            <person name="Klenk H.P."/>
        </authorList>
    </citation>
    <scope>NUCLEOTIDE SEQUENCE [LARGE SCALE GENOMIC DNA]</scope>
    <source>
        <strain evidence="10">DSM 12261 / ALA-1</strain>
    </source>
</reference>
<dbReference type="GO" id="GO:0003906">
    <property type="term" value="F:DNA-(apurinic or apyrimidinic site) endonuclease activity"/>
    <property type="evidence" value="ECO:0007669"/>
    <property type="project" value="TreeGrafter"/>
</dbReference>
<dbReference type="PROSITE" id="PS00729">
    <property type="entry name" value="AP_NUCLEASE_F2_1"/>
    <property type="match status" value="1"/>
</dbReference>
<dbReference type="Proteomes" id="UP000002366">
    <property type="component" value="Chromosome"/>
</dbReference>
<dbReference type="OrthoDB" id="9805666at2"/>
<dbReference type="PROSITE" id="PS00731">
    <property type="entry name" value="AP_NUCLEASE_F2_3"/>
    <property type="match status" value="1"/>
</dbReference>
<dbReference type="PROSITE" id="PS00730">
    <property type="entry name" value="AP_NUCLEASE_F2_2"/>
    <property type="match status" value="1"/>
</dbReference>
<dbReference type="GO" id="GO:0008833">
    <property type="term" value="F:deoxyribonuclease IV (phage-T4-induced) activity"/>
    <property type="evidence" value="ECO:0007669"/>
    <property type="project" value="UniProtKB-UniRule"/>
</dbReference>
<feature type="binding site" evidence="7">
    <location>
        <position position="214"/>
    </location>
    <ligand>
        <name>Zn(2+)</name>
        <dbReference type="ChEBI" id="CHEBI:29105"/>
        <label>2</label>
    </ligand>
</feature>
<dbReference type="EMBL" id="CP001997">
    <property type="protein sequence ID" value="ADE56868.1"/>
    <property type="molecule type" value="Genomic_DNA"/>
</dbReference>
<feature type="binding site" evidence="7">
    <location>
        <position position="67"/>
    </location>
    <ligand>
        <name>Zn(2+)</name>
        <dbReference type="ChEBI" id="CHEBI:29105"/>
        <label>1</label>
    </ligand>
</feature>
<evidence type="ECO:0000313" key="9">
    <source>
        <dbReference type="EMBL" id="ADE56868.1"/>
    </source>
</evidence>
<evidence type="ECO:0000256" key="6">
    <source>
        <dbReference type="ARBA" id="ARBA00023204"/>
    </source>
</evidence>
<dbReference type="RefSeq" id="WP_013048134.1">
    <property type="nucleotide sequence ID" value="NC_014011.1"/>
</dbReference>
<keyword evidence="6 7" id="KW-0234">DNA repair</keyword>
<dbReference type="NCBIfam" id="TIGR00587">
    <property type="entry name" value="nfo"/>
    <property type="match status" value="1"/>
</dbReference>
<dbReference type="HAMAP" id="MF_00152">
    <property type="entry name" value="Nfo"/>
    <property type="match status" value="1"/>
</dbReference>
<dbReference type="PANTHER" id="PTHR21445:SF0">
    <property type="entry name" value="APURINIC-APYRIMIDINIC ENDONUCLEASE"/>
    <property type="match status" value="1"/>
</dbReference>
<feature type="binding site" evidence="7">
    <location>
        <position position="143"/>
    </location>
    <ligand>
        <name>Zn(2+)</name>
        <dbReference type="ChEBI" id="CHEBI:29105"/>
        <label>2</label>
    </ligand>
</feature>
<comment type="similarity">
    <text evidence="1 7">Belongs to the AP endonuclease 2 family.</text>
</comment>
<dbReference type="GO" id="GO:0006284">
    <property type="term" value="P:base-excision repair"/>
    <property type="evidence" value="ECO:0007669"/>
    <property type="project" value="TreeGrafter"/>
</dbReference>
<evidence type="ECO:0000256" key="1">
    <source>
        <dbReference type="ARBA" id="ARBA00005340"/>
    </source>
</evidence>
<dbReference type="KEGG" id="aco:Amico_0735"/>
<dbReference type="SMART" id="SM00518">
    <property type="entry name" value="AP2Ec"/>
    <property type="match status" value="1"/>
</dbReference>
<feature type="binding site" evidence="7">
    <location>
        <position position="227"/>
    </location>
    <ligand>
        <name>Zn(2+)</name>
        <dbReference type="ChEBI" id="CHEBI:29105"/>
        <label>3</label>
    </ligand>
</feature>
<dbReference type="AlphaFoldDB" id="D5EE86"/>
<feature type="binding site" evidence="7">
    <location>
        <position position="180"/>
    </location>
    <ligand>
        <name>Zn(2+)</name>
        <dbReference type="ChEBI" id="CHEBI:29105"/>
        <label>3</label>
    </ligand>
</feature>
<evidence type="ECO:0000256" key="2">
    <source>
        <dbReference type="ARBA" id="ARBA00022723"/>
    </source>
</evidence>
<evidence type="ECO:0000256" key="5">
    <source>
        <dbReference type="ARBA" id="ARBA00022833"/>
    </source>
</evidence>
<dbReference type="PROSITE" id="PS51432">
    <property type="entry name" value="AP_NUCLEASE_F2_4"/>
    <property type="match status" value="1"/>
</dbReference>
<dbReference type="SUPFAM" id="SSF51658">
    <property type="entry name" value="Xylose isomerase-like"/>
    <property type="match status" value="1"/>
</dbReference>
<feature type="binding site" evidence="7">
    <location>
        <position position="106"/>
    </location>
    <ligand>
        <name>Zn(2+)</name>
        <dbReference type="ChEBI" id="CHEBI:29105"/>
        <label>1</label>
    </ligand>
</feature>
<dbReference type="STRING" id="572547.Amico_0735"/>
<feature type="domain" description="Xylose isomerase-like TIM barrel" evidence="8">
    <location>
        <begin position="22"/>
        <end position="274"/>
    </location>
</feature>
<comment type="function">
    <text evidence="7">Endonuclease IV plays a role in DNA repair. It cleaves phosphodiester bonds at apurinic or apyrimidinic (AP) sites, generating a 3'-hydroxyl group and a 5'-terminal sugar phosphate.</text>
</comment>
<comment type="catalytic activity">
    <reaction evidence="7">
        <text>Endonucleolytic cleavage to 5'-phosphooligonucleotide end-products.</text>
        <dbReference type="EC" id="3.1.21.2"/>
    </reaction>
</comment>
<evidence type="ECO:0000256" key="4">
    <source>
        <dbReference type="ARBA" id="ARBA00022801"/>
    </source>
</evidence>
<keyword evidence="3 7" id="KW-0227">DNA damage</keyword>
<keyword evidence="7 9" id="KW-0255">Endonuclease</keyword>
<dbReference type="HOGENOM" id="CLU_025885_0_1_0"/>
<feature type="binding site" evidence="7">
    <location>
        <position position="229"/>
    </location>
    <ligand>
        <name>Zn(2+)</name>
        <dbReference type="ChEBI" id="CHEBI:29105"/>
        <label>3</label>
    </ligand>
</feature>
<name>D5EE86_AMICL</name>
<dbReference type="InterPro" id="IPR036237">
    <property type="entry name" value="Xyl_isomerase-like_sf"/>
</dbReference>
<feature type="binding site" evidence="7">
    <location>
        <position position="177"/>
    </location>
    <ligand>
        <name>Zn(2+)</name>
        <dbReference type="ChEBI" id="CHEBI:29105"/>
        <label>2</label>
    </ligand>
</feature>
<dbReference type="FunFam" id="3.20.20.150:FF:000001">
    <property type="entry name" value="Probable endonuclease 4"/>
    <property type="match status" value="1"/>
</dbReference>
<keyword evidence="10" id="KW-1185">Reference proteome</keyword>
<dbReference type="GO" id="GO:0008270">
    <property type="term" value="F:zinc ion binding"/>
    <property type="evidence" value="ECO:0007669"/>
    <property type="project" value="UniProtKB-UniRule"/>
</dbReference>
<dbReference type="InterPro" id="IPR001719">
    <property type="entry name" value="AP_endonuc_2"/>
</dbReference>
<feature type="binding site" evidence="7">
    <location>
        <position position="259"/>
    </location>
    <ligand>
        <name>Zn(2+)</name>
        <dbReference type="ChEBI" id="CHEBI:29105"/>
        <label>2</label>
    </ligand>
</feature>
<gene>
    <name evidence="7" type="primary">nfo</name>
    <name evidence="9" type="ordered locus">Amico_0735</name>
</gene>